<dbReference type="NCBIfam" id="NF004904">
    <property type="entry name" value="PRK06265.1-4"/>
    <property type="match status" value="1"/>
</dbReference>
<evidence type="ECO:0000256" key="5">
    <source>
        <dbReference type="ARBA" id="ARBA00022989"/>
    </source>
</evidence>
<evidence type="ECO:0000256" key="2">
    <source>
        <dbReference type="ARBA" id="ARBA00022448"/>
    </source>
</evidence>
<accession>A0A1X7CSK4</accession>
<dbReference type="EMBL" id="FWZU01000002">
    <property type="protein sequence ID" value="SMF02072.1"/>
    <property type="molecule type" value="Genomic_DNA"/>
</dbReference>
<keyword evidence="2" id="KW-0813">Transport</keyword>
<keyword evidence="4 7" id="KW-0812">Transmembrane</keyword>
<evidence type="ECO:0000256" key="7">
    <source>
        <dbReference type="SAM" id="Phobius"/>
    </source>
</evidence>
<feature type="transmembrane region" description="Helical" evidence="7">
    <location>
        <begin position="38"/>
        <end position="56"/>
    </location>
</feature>
<keyword evidence="6 7" id="KW-0472">Membrane</keyword>
<evidence type="ECO:0000256" key="4">
    <source>
        <dbReference type="ARBA" id="ARBA00022692"/>
    </source>
</evidence>
<dbReference type="InterPro" id="IPR002751">
    <property type="entry name" value="CbiM/NikMN"/>
</dbReference>
<evidence type="ECO:0000313" key="9">
    <source>
        <dbReference type="Proteomes" id="UP000192906"/>
    </source>
</evidence>
<dbReference type="NCBIfam" id="NF004905">
    <property type="entry name" value="PRK06265.1-5"/>
    <property type="match status" value="1"/>
</dbReference>
<keyword evidence="3" id="KW-1003">Cell membrane</keyword>
<name>A0A1X7CSK4_9BACT</name>
<feature type="transmembrane region" description="Helical" evidence="7">
    <location>
        <begin position="7"/>
        <end position="26"/>
    </location>
</feature>
<feature type="transmembrane region" description="Helical" evidence="7">
    <location>
        <begin position="68"/>
        <end position="91"/>
    </location>
</feature>
<comment type="subcellular location">
    <subcellularLocation>
        <location evidence="1">Cell membrane</location>
        <topology evidence="1">Multi-pass membrane protein</topology>
    </subcellularLocation>
</comment>
<sequence>MHISEGVLSIPVLATGAAVTAVGLVIGLKKMDSEKLVTVALLSSVFFVASLVHIPIGPSSAHLILNGLIGLVLGWAAFPAIFIGLLLQAILFQYGGLTVIGVNTATMALPAVLCHYLFRSMLTRGGRSMGIGSFMCGALSIGLSAVLTSFALSFTDDSFIGAAQIIIYAHIPIMIIEGFICLFTYSFIYKVRPEMLMITQEQA</sequence>
<evidence type="ECO:0000256" key="6">
    <source>
        <dbReference type="ARBA" id="ARBA00023136"/>
    </source>
</evidence>
<evidence type="ECO:0000256" key="3">
    <source>
        <dbReference type="ARBA" id="ARBA00022475"/>
    </source>
</evidence>
<dbReference type="AlphaFoldDB" id="A0A1X7CSK4"/>
<feature type="transmembrane region" description="Helical" evidence="7">
    <location>
        <begin position="130"/>
        <end position="153"/>
    </location>
</feature>
<feature type="transmembrane region" description="Helical" evidence="7">
    <location>
        <begin position="97"/>
        <end position="118"/>
    </location>
</feature>
<dbReference type="STRING" id="1519643.SAMN06295933_1177"/>
<dbReference type="OrthoDB" id="9792317at2"/>
<reference evidence="9" key="1">
    <citation type="submission" date="2017-04" db="EMBL/GenBank/DDBJ databases">
        <authorList>
            <person name="Varghese N."/>
            <person name="Submissions S."/>
        </authorList>
    </citation>
    <scope>NUCLEOTIDE SEQUENCE [LARGE SCALE GENOMIC DNA]</scope>
    <source>
        <strain evidence="9">K3S</strain>
    </source>
</reference>
<dbReference type="GO" id="GO:0000041">
    <property type="term" value="P:transition metal ion transport"/>
    <property type="evidence" value="ECO:0007669"/>
    <property type="project" value="InterPro"/>
</dbReference>
<keyword evidence="9" id="KW-1185">Reference proteome</keyword>
<protein>
    <submittedName>
        <fullName evidence="8">Cobalt/nickel transport system permease protein</fullName>
    </submittedName>
</protein>
<dbReference type="PANTHER" id="PTHR34229">
    <property type="entry name" value="METAL TRANSPORT PROTEIN HI_1621-RELATED"/>
    <property type="match status" value="1"/>
</dbReference>
<feature type="transmembrane region" description="Helical" evidence="7">
    <location>
        <begin position="165"/>
        <end position="188"/>
    </location>
</feature>
<dbReference type="RefSeq" id="WP_085099741.1">
    <property type="nucleotide sequence ID" value="NZ_FWZU01000002.1"/>
</dbReference>
<dbReference type="PANTHER" id="PTHR34229:SF1">
    <property type="entry name" value="METAL TRANSPORT PROTEIN HI_1621-RELATED"/>
    <property type="match status" value="1"/>
</dbReference>
<dbReference type="Gene3D" id="1.10.1760.20">
    <property type="match status" value="1"/>
</dbReference>
<dbReference type="GO" id="GO:0005886">
    <property type="term" value="C:plasma membrane"/>
    <property type="evidence" value="ECO:0007669"/>
    <property type="project" value="UniProtKB-SubCell"/>
</dbReference>
<dbReference type="Pfam" id="PF01891">
    <property type="entry name" value="CbiM"/>
    <property type="match status" value="1"/>
</dbReference>
<proteinExistence type="predicted"/>
<keyword evidence="5 7" id="KW-1133">Transmembrane helix</keyword>
<evidence type="ECO:0000256" key="1">
    <source>
        <dbReference type="ARBA" id="ARBA00004651"/>
    </source>
</evidence>
<evidence type="ECO:0000313" key="8">
    <source>
        <dbReference type="EMBL" id="SMF02072.1"/>
    </source>
</evidence>
<dbReference type="Proteomes" id="UP000192906">
    <property type="component" value="Unassembled WGS sequence"/>
</dbReference>
<dbReference type="NCBIfam" id="NF004909">
    <property type="entry name" value="PRK06265.2-5"/>
    <property type="match status" value="1"/>
</dbReference>
<organism evidence="8 9">
    <name type="scientific">Desulfovibrio gilichinskyi</name>
    <dbReference type="NCBI Taxonomy" id="1519643"/>
    <lineage>
        <taxon>Bacteria</taxon>
        <taxon>Pseudomonadati</taxon>
        <taxon>Thermodesulfobacteriota</taxon>
        <taxon>Desulfovibrionia</taxon>
        <taxon>Desulfovibrionales</taxon>
        <taxon>Desulfovibrionaceae</taxon>
        <taxon>Desulfovibrio</taxon>
    </lineage>
</organism>
<gene>
    <name evidence="8" type="ORF">SAMN06295933_1177</name>
</gene>